<proteinExistence type="predicted"/>
<dbReference type="Proteomes" id="UP000219353">
    <property type="component" value="Unassembled WGS sequence"/>
</dbReference>
<accession>A0A285IDK9</accession>
<dbReference type="EMBL" id="OBEB01000001">
    <property type="protein sequence ID" value="SNY46013.1"/>
    <property type="molecule type" value="Genomic_DNA"/>
</dbReference>
<reference evidence="3" key="1">
    <citation type="submission" date="2017-09" db="EMBL/GenBank/DDBJ databases">
        <authorList>
            <person name="Varghese N."/>
            <person name="Submissions S."/>
        </authorList>
    </citation>
    <scope>NUCLEOTIDE SEQUENCE [LARGE SCALE GENOMIC DNA]</scope>
    <source>
        <strain evidence="3">CGMCC 1.12461</strain>
    </source>
</reference>
<evidence type="ECO:0000313" key="2">
    <source>
        <dbReference type="EMBL" id="SNY46013.1"/>
    </source>
</evidence>
<dbReference type="Pfam" id="PF04338">
    <property type="entry name" value="DUF481"/>
    <property type="match status" value="1"/>
</dbReference>
<dbReference type="AlphaFoldDB" id="A0A285IDK9"/>
<feature type="signal peptide" evidence="1">
    <location>
        <begin position="1"/>
        <end position="23"/>
    </location>
</feature>
<dbReference type="InterPro" id="IPR007433">
    <property type="entry name" value="DUF481"/>
</dbReference>
<evidence type="ECO:0000256" key="1">
    <source>
        <dbReference type="SAM" id="SignalP"/>
    </source>
</evidence>
<keyword evidence="1" id="KW-0732">Signal</keyword>
<feature type="chain" id="PRO_5013261662" evidence="1">
    <location>
        <begin position="24"/>
        <end position="276"/>
    </location>
</feature>
<gene>
    <name evidence="2" type="ORF">SAMN06297280_1018</name>
</gene>
<evidence type="ECO:0000313" key="3">
    <source>
        <dbReference type="Proteomes" id="UP000219353"/>
    </source>
</evidence>
<protein>
    <submittedName>
        <fullName evidence="2">Putative salt-induced outer membrane protein YdiY</fullName>
    </submittedName>
</protein>
<sequence>MLKRLAVILLLAVAFVAVIPVYAEGDADGNSDSDGVAAGDSPTFQLPLDFLGTIGGDIELGLLVNTGNTEAHAIRINSELQHEMEYFRNKYQLYGRIQRSKVLNPVTQHNDNVTTAKRYGITGQSNYKFLVGRQSVFGRGAYLYDKFGAFRVQSSLAVGYANRVYEMQTNYIDLETGPGFAHQRSSSGVTNTGLIWFLAFNLEQKIYEGSSFRQTFEGSVSLDGANSTFVSRSSITSQLFDKLSMRFSFVARHNSRPEGNLKTMDTETAASLVYTF</sequence>
<keyword evidence="3" id="KW-1185">Reference proteome</keyword>
<organism evidence="2 3">
    <name type="scientific">Arsukibacterium tuosuense</name>
    <dbReference type="NCBI Taxonomy" id="1323745"/>
    <lineage>
        <taxon>Bacteria</taxon>
        <taxon>Pseudomonadati</taxon>
        <taxon>Pseudomonadota</taxon>
        <taxon>Gammaproteobacteria</taxon>
        <taxon>Chromatiales</taxon>
        <taxon>Chromatiaceae</taxon>
        <taxon>Arsukibacterium</taxon>
    </lineage>
</organism>
<name>A0A285IDK9_9GAMM</name>